<dbReference type="SMART" id="SM00382">
    <property type="entry name" value="AAA"/>
    <property type="match status" value="1"/>
</dbReference>
<evidence type="ECO:0000256" key="3">
    <source>
        <dbReference type="ARBA" id="ARBA00022448"/>
    </source>
</evidence>
<dbReference type="Gene3D" id="3.40.50.300">
    <property type="entry name" value="P-loop containing nucleotide triphosphate hydrolases"/>
    <property type="match status" value="1"/>
</dbReference>
<protein>
    <submittedName>
        <fullName evidence="11">Protein scarlet</fullName>
    </submittedName>
</protein>
<feature type="transmembrane region" description="Helical" evidence="9">
    <location>
        <begin position="560"/>
        <end position="581"/>
    </location>
</feature>
<evidence type="ECO:0000256" key="1">
    <source>
        <dbReference type="ARBA" id="ARBA00004141"/>
    </source>
</evidence>
<comment type="similarity">
    <text evidence="2">Belongs to the ABC transporter superfamily. ABCG family. Eye pigment precursor importer (TC 3.A.1.204) subfamily.</text>
</comment>
<accession>A0A8D8YAZ8</accession>
<keyword evidence="6" id="KW-0067">ATP-binding</keyword>
<name>A0A8D8YAZ8_9HEMI</name>
<dbReference type="GO" id="GO:0016887">
    <property type="term" value="F:ATP hydrolysis activity"/>
    <property type="evidence" value="ECO:0007669"/>
    <property type="project" value="InterPro"/>
</dbReference>
<dbReference type="GO" id="GO:0005886">
    <property type="term" value="C:plasma membrane"/>
    <property type="evidence" value="ECO:0007669"/>
    <property type="project" value="TreeGrafter"/>
</dbReference>
<dbReference type="SUPFAM" id="SSF52540">
    <property type="entry name" value="P-loop containing nucleoside triphosphate hydrolases"/>
    <property type="match status" value="1"/>
</dbReference>
<keyword evidence="7 9" id="KW-1133">Transmembrane helix</keyword>
<evidence type="ECO:0000256" key="8">
    <source>
        <dbReference type="ARBA" id="ARBA00023136"/>
    </source>
</evidence>
<dbReference type="PANTHER" id="PTHR48041:SF139">
    <property type="entry name" value="PROTEIN SCARLET"/>
    <property type="match status" value="1"/>
</dbReference>
<dbReference type="InterPro" id="IPR003593">
    <property type="entry name" value="AAA+_ATPase"/>
</dbReference>
<dbReference type="InterPro" id="IPR003439">
    <property type="entry name" value="ABC_transporter-like_ATP-bd"/>
</dbReference>
<dbReference type="InterPro" id="IPR017871">
    <property type="entry name" value="ABC_transporter-like_CS"/>
</dbReference>
<sequence>MIQFYVTHLLELYNLCSTPALTSRGSCGLQELDFSRHITSANNECYYYSFEDNLIMKDNIALSWENVCLYAPPKAAEGGSIFSRKKPSGISGKVKLLNNVSGIAVSGTLTAIMGPSGAGKTTLLTTISQRTTGDFSGKLLLNGHLIDRNLMSRISGFVAQNDVAFGGLTVKEHLEFMARLKMDKRTSAQSRRCIVATLVQDLGLAKCYNTRLAMLSGGEKKRVSLATQMLTDPPFLFCDEPTTGLDSYSAGTVVAVLRSFTQRGKAVLCTIHQPASGIFELFDRVILMVPGGRVAYQGPVHDSLEHFKKLNMHCPPAYNTAEFLIKQLAQPSQKIDWLVKQFEKSSSYSDVTREIENIAKKNQNMERVFGIEEMFLKFYSMQPPSSTTQLSWLIWRTGLTQIRNLRIIGLRLIMYMFTGVLIASPYMSSSTLDQTSIQNLQGFFYSCISETVFTHTYSVLYTFPAEIPILLREVDQQVYKPKSYYLSKVIVLLPKTIIETFLFSSVVFWISGLNSGALGFASFITPITVAAVTSTAYGFCVSAMFESLATASLLSVPLDFVSYVFSGIFIHLGSLPTYTFWLKYLSRFYYATEAISILQWSQVENIACPENFNSTCITTGAGVLRKYGYHRDSLGLDFVGLIVMYFVLHYIGYTFLKKRSRNRAVY</sequence>
<feature type="transmembrane region" description="Helical" evidence="9">
    <location>
        <begin position="405"/>
        <end position="423"/>
    </location>
</feature>
<organism evidence="11">
    <name type="scientific">Cacopsylla melanoneura</name>
    <dbReference type="NCBI Taxonomy" id="428564"/>
    <lineage>
        <taxon>Eukaryota</taxon>
        <taxon>Metazoa</taxon>
        <taxon>Ecdysozoa</taxon>
        <taxon>Arthropoda</taxon>
        <taxon>Hexapoda</taxon>
        <taxon>Insecta</taxon>
        <taxon>Pterygota</taxon>
        <taxon>Neoptera</taxon>
        <taxon>Paraneoptera</taxon>
        <taxon>Hemiptera</taxon>
        <taxon>Sternorrhyncha</taxon>
        <taxon>Psylloidea</taxon>
        <taxon>Psyllidae</taxon>
        <taxon>Psyllinae</taxon>
        <taxon>Cacopsylla</taxon>
    </lineage>
</organism>
<feature type="transmembrane region" description="Helical" evidence="9">
    <location>
        <begin position="516"/>
        <end position="539"/>
    </location>
</feature>
<proteinExistence type="inferred from homology"/>
<keyword evidence="4 9" id="KW-0812">Transmembrane</keyword>
<dbReference type="InterPro" id="IPR043926">
    <property type="entry name" value="ABCG_dom"/>
</dbReference>
<evidence type="ECO:0000259" key="10">
    <source>
        <dbReference type="PROSITE" id="PS50893"/>
    </source>
</evidence>
<reference evidence="11" key="1">
    <citation type="submission" date="2021-05" db="EMBL/GenBank/DDBJ databases">
        <authorList>
            <person name="Alioto T."/>
            <person name="Alioto T."/>
            <person name="Gomez Garrido J."/>
        </authorList>
    </citation>
    <scope>NUCLEOTIDE SEQUENCE</scope>
</reference>
<dbReference type="AlphaFoldDB" id="A0A8D8YAZ8"/>
<evidence type="ECO:0000256" key="4">
    <source>
        <dbReference type="ARBA" id="ARBA00022692"/>
    </source>
</evidence>
<dbReference type="Pfam" id="PF19055">
    <property type="entry name" value="ABC2_membrane_7"/>
    <property type="match status" value="1"/>
</dbReference>
<evidence type="ECO:0000256" key="6">
    <source>
        <dbReference type="ARBA" id="ARBA00022840"/>
    </source>
</evidence>
<keyword evidence="3" id="KW-0813">Transport</keyword>
<feature type="domain" description="ABC transporter" evidence="10">
    <location>
        <begin position="76"/>
        <end position="316"/>
    </location>
</feature>
<comment type="subcellular location">
    <subcellularLocation>
        <location evidence="1">Membrane</location>
        <topology evidence="1">Multi-pass membrane protein</topology>
    </subcellularLocation>
</comment>
<feature type="transmembrane region" description="Helical" evidence="9">
    <location>
        <begin position="634"/>
        <end position="656"/>
    </location>
</feature>
<dbReference type="InterPro" id="IPR027417">
    <property type="entry name" value="P-loop_NTPase"/>
</dbReference>
<dbReference type="InterPro" id="IPR050352">
    <property type="entry name" value="ABCG_transporters"/>
</dbReference>
<dbReference type="Pfam" id="PF00005">
    <property type="entry name" value="ABC_tran"/>
    <property type="match status" value="1"/>
</dbReference>
<feature type="transmembrane region" description="Helical" evidence="9">
    <location>
        <begin position="484"/>
        <end position="510"/>
    </location>
</feature>
<keyword evidence="8 9" id="KW-0472">Membrane</keyword>
<evidence type="ECO:0000256" key="9">
    <source>
        <dbReference type="SAM" id="Phobius"/>
    </source>
</evidence>
<dbReference type="Pfam" id="PF01061">
    <property type="entry name" value="ABC2_membrane"/>
    <property type="match status" value="1"/>
</dbReference>
<dbReference type="PROSITE" id="PS00211">
    <property type="entry name" value="ABC_TRANSPORTER_1"/>
    <property type="match status" value="1"/>
</dbReference>
<evidence type="ECO:0000313" key="11">
    <source>
        <dbReference type="EMBL" id="CAG6725419.1"/>
    </source>
</evidence>
<dbReference type="GO" id="GO:0140359">
    <property type="term" value="F:ABC-type transporter activity"/>
    <property type="evidence" value="ECO:0007669"/>
    <property type="project" value="InterPro"/>
</dbReference>
<dbReference type="PROSITE" id="PS50893">
    <property type="entry name" value="ABC_TRANSPORTER_2"/>
    <property type="match status" value="1"/>
</dbReference>
<evidence type="ECO:0000256" key="2">
    <source>
        <dbReference type="ARBA" id="ARBA00005814"/>
    </source>
</evidence>
<dbReference type="GO" id="GO:0005524">
    <property type="term" value="F:ATP binding"/>
    <property type="evidence" value="ECO:0007669"/>
    <property type="project" value="UniProtKB-KW"/>
</dbReference>
<keyword evidence="5" id="KW-0547">Nucleotide-binding</keyword>
<dbReference type="InterPro" id="IPR013525">
    <property type="entry name" value="ABC2_TM"/>
</dbReference>
<dbReference type="EMBL" id="HBUF01369496">
    <property type="protein sequence ID" value="CAG6725419.1"/>
    <property type="molecule type" value="Transcribed_RNA"/>
</dbReference>
<dbReference type="PANTHER" id="PTHR48041">
    <property type="entry name" value="ABC TRANSPORTER G FAMILY MEMBER 28"/>
    <property type="match status" value="1"/>
</dbReference>
<evidence type="ECO:0000256" key="5">
    <source>
        <dbReference type="ARBA" id="ARBA00022741"/>
    </source>
</evidence>
<evidence type="ECO:0000256" key="7">
    <source>
        <dbReference type="ARBA" id="ARBA00022989"/>
    </source>
</evidence>
<dbReference type="EMBL" id="HBUF01537896">
    <property type="protein sequence ID" value="CAG6754029.1"/>
    <property type="molecule type" value="Transcribed_RNA"/>
</dbReference>